<dbReference type="AlphaFoldDB" id="A0AAD6SWY5"/>
<gene>
    <name evidence="1" type="ORF">C8F04DRAFT_1183805</name>
</gene>
<evidence type="ECO:0000313" key="2">
    <source>
        <dbReference type="Proteomes" id="UP001218188"/>
    </source>
</evidence>
<protein>
    <submittedName>
        <fullName evidence="1">Uncharacterized protein</fullName>
    </submittedName>
</protein>
<keyword evidence="2" id="KW-1185">Reference proteome</keyword>
<name>A0AAD6SWY5_9AGAR</name>
<comment type="caution">
    <text evidence="1">The sequence shown here is derived from an EMBL/GenBank/DDBJ whole genome shotgun (WGS) entry which is preliminary data.</text>
</comment>
<proteinExistence type="predicted"/>
<evidence type="ECO:0000313" key="1">
    <source>
        <dbReference type="EMBL" id="KAJ7033843.1"/>
    </source>
</evidence>
<accession>A0AAD6SWY5</accession>
<sequence>MAATAMLPVDIAAPGGIFILAGIHIEGTQAALRQLVLLNAEQPCPATQHKIQRLRTQASGDLAAWHAQQSVFMPLVGQTVHQVGPHDVEHQVLGLPSDFSQEQCESLDLLALVMHELALRQRIAWNCGKGVKPVAVHLQQSSHARVTQDSGQLQRARRMQEIAHEEERADWYIEKYMAARVVLLKLTTTTPDFPPITRADLIQRKTSAAERAAGSAYYTQATIFSLFL</sequence>
<dbReference type="EMBL" id="JARJCM010000062">
    <property type="protein sequence ID" value="KAJ7033843.1"/>
    <property type="molecule type" value="Genomic_DNA"/>
</dbReference>
<organism evidence="1 2">
    <name type="scientific">Mycena alexandri</name>
    <dbReference type="NCBI Taxonomy" id="1745969"/>
    <lineage>
        <taxon>Eukaryota</taxon>
        <taxon>Fungi</taxon>
        <taxon>Dikarya</taxon>
        <taxon>Basidiomycota</taxon>
        <taxon>Agaricomycotina</taxon>
        <taxon>Agaricomycetes</taxon>
        <taxon>Agaricomycetidae</taxon>
        <taxon>Agaricales</taxon>
        <taxon>Marasmiineae</taxon>
        <taxon>Mycenaceae</taxon>
        <taxon>Mycena</taxon>
    </lineage>
</organism>
<dbReference type="Proteomes" id="UP001218188">
    <property type="component" value="Unassembled WGS sequence"/>
</dbReference>
<reference evidence="1" key="1">
    <citation type="submission" date="2023-03" db="EMBL/GenBank/DDBJ databases">
        <title>Massive genome expansion in bonnet fungi (Mycena s.s.) driven by repeated elements and novel gene families across ecological guilds.</title>
        <authorList>
            <consortium name="Lawrence Berkeley National Laboratory"/>
            <person name="Harder C.B."/>
            <person name="Miyauchi S."/>
            <person name="Viragh M."/>
            <person name="Kuo A."/>
            <person name="Thoen E."/>
            <person name="Andreopoulos B."/>
            <person name="Lu D."/>
            <person name="Skrede I."/>
            <person name="Drula E."/>
            <person name="Henrissat B."/>
            <person name="Morin E."/>
            <person name="Kohler A."/>
            <person name="Barry K."/>
            <person name="LaButti K."/>
            <person name="Morin E."/>
            <person name="Salamov A."/>
            <person name="Lipzen A."/>
            <person name="Mereny Z."/>
            <person name="Hegedus B."/>
            <person name="Baldrian P."/>
            <person name="Stursova M."/>
            <person name="Weitz H."/>
            <person name="Taylor A."/>
            <person name="Grigoriev I.V."/>
            <person name="Nagy L.G."/>
            <person name="Martin F."/>
            <person name="Kauserud H."/>
        </authorList>
    </citation>
    <scope>NUCLEOTIDE SEQUENCE</scope>
    <source>
        <strain evidence="1">CBHHK200</strain>
    </source>
</reference>